<keyword evidence="2" id="KW-1185">Reference proteome</keyword>
<evidence type="ECO:0000313" key="1">
    <source>
        <dbReference type="EMBL" id="KAI7806482.1"/>
    </source>
</evidence>
<proteinExistence type="predicted"/>
<organism evidence="1 2">
    <name type="scientific">Triplophysa rosa</name>
    <name type="common">Cave loach</name>
    <dbReference type="NCBI Taxonomy" id="992332"/>
    <lineage>
        <taxon>Eukaryota</taxon>
        <taxon>Metazoa</taxon>
        <taxon>Chordata</taxon>
        <taxon>Craniata</taxon>
        <taxon>Vertebrata</taxon>
        <taxon>Euteleostomi</taxon>
        <taxon>Actinopterygii</taxon>
        <taxon>Neopterygii</taxon>
        <taxon>Teleostei</taxon>
        <taxon>Ostariophysi</taxon>
        <taxon>Cypriniformes</taxon>
        <taxon>Nemacheilidae</taxon>
        <taxon>Triplophysa</taxon>
    </lineage>
</organism>
<comment type="caution">
    <text evidence="1">The sequence shown here is derived from an EMBL/GenBank/DDBJ whole genome shotgun (WGS) entry which is preliminary data.</text>
</comment>
<name>A0A9W7WQH9_TRIRA</name>
<evidence type="ECO:0000313" key="2">
    <source>
        <dbReference type="Proteomes" id="UP001059041"/>
    </source>
</evidence>
<gene>
    <name evidence="1" type="ORF">IRJ41_006777</name>
</gene>
<accession>A0A9W7WQH9</accession>
<dbReference type="EMBL" id="JAFHDT010000008">
    <property type="protein sequence ID" value="KAI7806482.1"/>
    <property type="molecule type" value="Genomic_DNA"/>
</dbReference>
<sequence>MEKTVKKDSRLLESRQLCVQRSKSADCLHCCFVHQPDGNKLRNQEERLLELSDPTRVSVSSYSQKDSSYMGKRLEQQPMYPQYTYYYPHYLQTKIIEVDGGVFWHRLRVSDFRSAWAVKNEDLVQARMNAAESSKHFQYLSMTIADVHVSQAIMRRSDLAGHWRKCLTKPVFWDKWLRRNEPKSRRLRQHGDSLTFYCRCLSCSSVKLSLSGFPFSSESLR</sequence>
<protein>
    <submittedName>
        <fullName evidence="1">Uncharacterized protein</fullName>
    </submittedName>
</protein>
<dbReference type="AlphaFoldDB" id="A0A9W7WQH9"/>
<dbReference type="Proteomes" id="UP001059041">
    <property type="component" value="Linkage Group LG8"/>
</dbReference>
<reference evidence="1" key="1">
    <citation type="submission" date="2021-02" db="EMBL/GenBank/DDBJ databases">
        <title>Comparative genomics reveals that relaxation of natural selection precedes convergent phenotypic evolution of cavefish.</title>
        <authorList>
            <person name="Peng Z."/>
        </authorList>
    </citation>
    <scope>NUCLEOTIDE SEQUENCE</scope>
    <source>
        <tissue evidence="1">Muscle</tissue>
    </source>
</reference>